<dbReference type="Proteomes" id="UP000271291">
    <property type="component" value="Chromosome"/>
</dbReference>
<dbReference type="InterPro" id="IPR041413">
    <property type="entry name" value="MLTR_LBD"/>
</dbReference>
<gene>
    <name evidence="4" type="ORF">DDJ31_17150</name>
    <name evidence="3" type="ORF">ELQ87_22115</name>
</gene>
<sequence length="306" mass="33172">MDNRAEIRAFLKSRRDRVTPEQAGLPVYGNRRVTGLRRNEVALLAGMSVEYYTRLERGGLGGASDAVLDALGRALRLDDTERAHLYDLRATASGSARARRGAPARPAVRAGVRRMLDAMPTLPVLVTDQRFDVLLANPLARALYAPAFEDASGKAANTARFCFLSPAARQYYVDWEQIARTAVGALRVAAAKDPYDRALSDLIGELSTRSDTFRVLWGAQDVRVFRDGTKRFRHPVVGRLDLDHETMFLAADDQVCVAVYSAAPGSASEDGLKLLASWAATTGDRASEGSEGSGQSEAPEETDAEG</sequence>
<dbReference type="OrthoDB" id="3542608at2"/>
<dbReference type="SUPFAM" id="SSF47413">
    <property type="entry name" value="lambda repressor-like DNA-binding domains"/>
    <property type="match status" value="1"/>
</dbReference>
<dbReference type="Pfam" id="PF17765">
    <property type="entry name" value="MLTR_LBD"/>
    <property type="match status" value="1"/>
</dbReference>
<proteinExistence type="predicted"/>
<evidence type="ECO:0000259" key="2">
    <source>
        <dbReference type="SMART" id="SM00530"/>
    </source>
</evidence>
<dbReference type="AlphaFoldDB" id="A0A3S9ZFX7"/>
<dbReference type="EMBL" id="CP034687">
    <property type="protein sequence ID" value="AZS86650.1"/>
    <property type="molecule type" value="Genomic_DNA"/>
</dbReference>
<evidence type="ECO:0000256" key="1">
    <source>
        <dbReference type="SAM" id="MobiDB-lite"/>
    </source>
</evidence>
<dbReference type="SMART" id="SM00530">
    <property type="entry name" value="HTH_XRE"/>
    <property type="match status" value="1"/>
</dbReference>
<accession>A0A3S9ZFX7</accession>
<reference evidence="3 5" key="2">
    <citation type="submission" date="2018-12" db="EMBL/GenBank/DDBJ databases">
        <title>Streptomyces griseoviridis F1-27 complete genome.</title>
        <authorList>
            <person name="Mariita R.M."/>
            <person name="Sello J.K."/>
        </authorList>
    </citation>
    <scope>NUCLEOTIDE SEQUENCE [LARGE SCALE GENOMIC DNA]</scope>
    <source>
        <strain evidence="3 5">F1-27</strain>
    </source>
</reference>
<evidence type="ECO:0000313" key="4">
    <source>
        <dbReference type="EMBL" id="QCN86488.1"/>
    </source>
</evidence>
<dbReference type="Gene3D" id="1.10.260.40">
    <property type="entry name" value="lambda repressor-like DNA-binding domains"/>
    <property type="match status" value="1"/>
</dbReference>
<dbReference type="CDD" id="cd00093">
    <property type="entry name" value="HTH_XRE"/>
    <property type="match status" value="1"/>
</dbReference>
<dbReference type="InterPro" id="IPR010982">
    <property type="entry name" value="Lambda_DNA-bd_dom_sf"/>
</dbReference>
<dbReference type="GO" id="GO:0003677">
    <property type="term" value="F:DNA binding"/>
    <property type="evidence" value="ECO:0007669"/>
    <property type="project" value="InterPro"/>
</dbReference>
<keyword evidence="6" id="KW-1185">Reference proteome</keyword>
<dbReference type="Proteomes" id="UP000501753">
    <property type="component" value="Chromosome"/>
</dbReference>
<dbReference type="InterPro" id="IPR001387">
    <property type="entry name" value="Cro/C1-type_HTH"/>
</dbReference>
<name>A0A3S9ZFX7_STRGD</name>
<dbReference type="KEGG" id="sgd:ELQ87_22115"/>
<feature type="domain" description="HTH cro/C1-type" evidence="2">
    <location>
        <begin position="6"/>
        <end position="82"/>
    </location>
</feature>
<organism evidence="3 5">
    <name type="scientific">Streptomyces griseoviridis</name>
    <dbReference type="NCBI Taxonomy" id="45398"/>
    <lineage>
        <taxon>Bacteria</taxon>
        <taxon>Bacillati</taxon>
        <taxon>Actinomycetota</taxon>
        <taxon>Actinomycetes</taxon>
        <taxon>Kitasatosporales</taxon>
        <taxon>Streptomycetaceae</taxon>
        <taxon>Streptomyces</taxon>
    </lineage>
</organism>
<dbReference type="EMBL" id="CP029078">
    <property type="protein sequence ID" value="QCN86488.1"/>
    <property type="molecule type" value="Genomic_DNA"/>
</dbReference>
<evidence type="ECO:0000313" key="6">
    <source>
        <dbReference type="Proteomes" id="UP000501753"/>
    </source>
</evidence>
<evidence type="ECO:0000313" key="3">
    <source>
        <dbReference type="EMBL" id="AZS86650.1"/>
    </source>
</evidence>
<protein>
    <submittedName>
        <fullName evidence="3 4">Transcriptional regulator</fullName>
    </submittedName>
</protein>
<evidence type="ECO:0000313" key="5">
    <source>
        <dbReference type="Proteomes" id="UP000271291"/>
    </source>
</evidence>
<reference evidence="4 6" key="1">
    <citation type="submission" date="2018-04" db="EMBL/GenBank/DDBJ databases">
        <title>Complete genome sequences of Streptomyces griseoviridis K61 and characterization of antagonistic properties of biological control agents.</title>
        <authorList>
            <person name="Mariita R.M."/>
            <person name="Sello J.K."/>
        </authorList>
    </citation>
    <scope>NUCLEOTIDE SEQUENCE [LARGE SCALE GENOMIC DNA]</scope>
    <source>
        <strain evidence="4 6">K61</strain>
    </source>
</reference>
<dbReference type="RefSeq" id="WP_127179461.1">
    <property type="nucleotide sequence ID" value="NZ_CP029078.1"/>
</dbReference>
<dbReference type="PANTHER" id="PTHR35010">
    <property type="entry name" value="BLL4672 PROTEIN-RELATED"/>
    <property type="match status" value="1"/>
</dbReference>
<feature type="region of interest" description="Disordered" evidence="1">
    <location>
        <begin position="283"/>
        <end position="306"/>
    </location>
</feature>
<dbReference type="PANTHER" id="PTHR35010:SF2">
    <property type="entry name" value="BLL4672 PROTEIN"/>
    <property type="match status" value="1"/>
</dbReference>
<dbReference type="Pfam" id="PF13560">
    <property type="entry name" value="HTH_31"/>
    <property type="match status" value="1"/>
</dbReference>
<dbReference type="Gene3D" id="3.30.450.180">
    <property type="match status" value="1"/>
</dbReference>